<name>A0DW22_PARTE</name>
<accession>A0DW22</accession>
<evidence type="ECO:0000313" key="1">
    <source>
        <dbReference type="EMBL" id="CAK87239.1"/>
    </source>
</evidence>
<keyword evidence="2" id="KW-1185">Reference proteome</keyword>
<dbReference type="Proteomes" id="UP000000600">
    <property type="component" value="Unassembled WGS sequence"/>
</dbReference>
<dbReference type="KEGG" id="ptm:GSPATT00020892001"/>
<gene>
    <name evidence="1" type="ORF">GSPATT00020892001</name>
</gene>
<dbReference type="HOGENOM" id="CLU_2502781_0_0_1"/>
<evidence type="ECO:0000313" key="2">
    <source>
        <dbReference type="Proteomes" id="UP000000600"/>
    </source>
</evidence>
<dbReference type="RefSeq" id="XP_001454636.1">
    <property type="nucleotide sequence ID" value="XM_001454599.1"/>
</dbReference>
<dbReference type="GeneID" id="5040421"/>
<protein>
    <submittedName>
        <fullName evidence="1">Uncharacterized protein</fullName>
    </submittedName>
</protein>
<dbReference type="AlphaFoldDB" id="A0DW22"/>
<dbReference type="InParanoid" id="A0DW22"/>
<reference evidence="1 2" key="1">
    <citation type="journal article" date="2006" name="Nature">
        <title>Global trends of whole-genome duplications revealed by the ciliate Paramecium tetraurelia.</title>
        <authorList>
            <consortium name="Genoscope"/>
            <person name="Aury J.-M."/>
            <person name="Jaillon O."/>
            <person name="Duret L."/>
            <person name="Noel B."/>
            <person name="Jubin C."/>
            <person name="Porcel B.M."/>
            <person name="Segurens B."/>
            <person name="Daubin V."/>
            <person name="Anthouard V."/>
            <person name="Aiach N."/>
            <person name="Arnaiz O."/>
            <person name="Billaut A."/>
            <person name="Beisson J."/>
            <person name="Blanc I."/>
            <person name="Bouhouche K."/>
            <person name="Camara F."/>
            <person name="Duharcourt S."/>
            <person name="Guigo R."/>
            <person name="Gogendeau D."/>
            <person name="Katinka M."/>
            <person name="Keller A.-M."/>
            <person name="Kissmehl R."/>
            <person name="Klotz C."/>
            <person name="Koll F."/>
            <person name="Le Moue A."/>
            <person name="Lepere C."/>
            <person name="Malinsky S."/>
            <person name="Nowacki M."/>
            <person name="Nowak J.K."/>
            <person name="Plattner H."/>
            <person name="Poulain J."/>
            <person name="Ruiz F."/>
            <person name="Serrano V."/>
            <person name="Zagulski M."/>
            <person name="Dessen P."/>
            <person name="Betermier M."/>
            <person name="Weissenbach J."/>
            <person name="Scarpelli C."/>
            <person name="Schachter V."/>
            <person name="Sperling L."/>
            <person name="Meyer E."/>
            <person name="Cohen J."/>
            <person name="Wincker P."/>
        </authorList>
    </citation>
    <scope>NUCLEOTIDE SEQUENCE [LARGE SCALE GENOMIC DNA]</scope>
    <source>
        <strain evidence="1 2">Stock d4-2</strain>
    </source>
</reference>
<sequence length="86" mass="10433">MESLLLNLVKIRRIAIQIIIREDNTKQLRFVKSIVAKRFENIQKRYGYYNQRGSRSKSNQRWNYVQLPKNQRNSIRNLKLFKPTPI</sequence>
<organism evidence="1 2">
    <name type="scientific">Paramecium tetraurelia</name>
    <dbReference type="NCBI Taxonomy" id="5888"/>
    <lineage>
        <taxon>Eukaryota</taxon>
        <taxon>Sar</taxon>
        <taxon>Alveolata</taxon>
        <taxon>Ciliophora</taxon>
        <taxon>Intramacronucleata</taxon>
        <taxon>Oligohymenophorea</taxon>
        <taxon>Peniculida</taxon>
        <taxon>Parameciidae</taxon>
        <taxon>Paramecium</taxon>
    </lineage>
</organism>
<dbReference type="EMBL" id="CT868607">
    <property type="protein sequence ID" value="CAK87239.1"/>
    <property type="molecule type" value="Genomic_DNA"/>
</dbReference>
<proteinExistence type="predicted"/>